<keyword evidence="2" id="KW-1185">Reference proteome</keyword>
<dbReference type="EMBL" id="JAHRIQ010037522">
    <property type="protein sequence ID" value="MEQ2233641.1"/>
    <property type="molecule type" value="Genomic_DNA"/>
</dbReference>
<accession>A0ABV0TLE4</accession>
<proteinExistence type="predicted"/>
<protein>
    <recommendedName>
        <fullName evidence="3">Leptin receptor</fullName>
    </recommendedName>
</protein>
<comment type="caution">
    <text evidence="1">The sequence shown here is derived from an EMBL/GenBank/DDBJ whole genome shotgun (WGS) entry which is preliminary data.</text>
</comment>
<sequence>MSAICERHHVKTNQHVASSSLLPLSDNLMFVHFTYKIITNKPTKQDYETSPLPPGSCFPPQICSSWSSLNVTLTGPTRTSLMELKEAQLSLLLVIEEEEEEEETLTPLMVSSVQTGLLSMQHSDRESHTTFLLIVFMQQPRPITELEIFL</sequence>
<name>A0ABV0TLE4_9TELE</name>
<gene>
    <name evidence="1" type="ORF">ILYODFUR_023841</name>
</gene>
<evidence type="ECO:0000313" key="2">
    <source>
        <dbReference type="Proteomes" id="UP001482620"/>
    </source>
</evidence>
<reference evidence="1 2" key="1">
    <citation type="submission" date="2021-06" db="EMBL/GenBank/DDBJ databases">
        <authorList>
            <person name="Palmer J.M."/>
        </authorList>
    </citation>
    <scope>NUCLEOTIDE SEQUENCE [LARGE SCALE GENOMIC DNA]</scope>
    <source>
        <strain evidence="2">if_2019</strain>
        <tissue evidence="1">Muscle</tissue>
    </source>
</reference>
<evidence type="ECO:0008006" key="3">
    <source>
        <dbReference type="Google" id="ProtNLM"/>
    </source>
</evidence>
<dbReference type="Proteomes" id="UP001482620">
    <property type="component" value="Unassembled WGS sequence"/>
</dbReference>
<organism evidence="1 2">
    <name type="scientific">Ilyodon furcidens</name>
    <name type="common">goldbreast splitfin</name>
    <dbReference type="NCBI Taxonomy" id="33524"/>
    <lineage>
        <taxon>Eukaryota</taxon>
        <taxon>Metazoa</taxon>
        <taxon>Chordata</taxon>
        <taxon>Craniata</taxon>
        <taxon>Vertebrata</taxon>
        <taxon>Euteleostomi</taxon>
        <taxon>Actinopterygii</taxon>
        <taxon>Neopterygii</taxon>
        <taxon>Teleostei</taxon>
        <taxon>Neoteleostei</taxon>
        <taxon>Acanthomorphata</taxon>
        <taxon>Ovalentaria</taxon>
        <taxon>Atherinomorphae</taxon>
        <taxon>Cyprinodontiformes</taxon>
        <taxon>Goodeidae</taxon>
        <taxon>Ilyodon</taxon>
    </lineage>
</organism>
<evidence type="ECO:0000313" key="1">
    <source>
        <dbReference type="EMBL" id="MEQ2233641.1"/>
    </source>
</evidence>